<dbReference type="Proteomes" id="UP000019443">
    <property type="component" value="Plasmid pLPU83d"/>
</dbReference>
<organism evidence="1 2">
    <name type="scientific">Rhizobium favelukesii</name>
    <dbReference type="NCBI Taxonomy" id="348824"/>
    <lineage>
        <taxon>Bacteria</taxon>
        <taxon>Pseudomonadati</taxon>
        <taxon>Pseudomonadota</taxon>
        <taxon>Alphaproteobacteria</taxon>
        <taxon>Hyphomicrobiales</taxon>
        <taxon>Rhizobiaceae</taxon>
        <taxon>Rhizobium/Agrobacterium group</taxon>
        <taxon>Rhizobium</taxon>
    </lineage>
</organism>
<accession>W6RNB7</accession>
<evidence type="ECO:0000313" key="2">
    <source>
        <dbReference type="Proteomes" id="UP000019443"/>
    </source>
</evidence>
<keyword evidence="2" id="KW-1185">Reference proteome</keyword>
<dbReference type="EMBL" id="HG916855">
    <property type="protein sequence ID" value="CDM61700.1"/>
    <property type="molecule type" value="Genomic_DNA"/>
</dbReference>
<dbReference type="HOGENOM" id="CLU_2809526_0_0_5"/>
<reference evidence="1" key="1">
    <citation type="submission" date="2013-11" db="EMBL/GenBank/DDBJ databases">
        <title>Draft genome sequence of the broad-host-range Rhizobium sp. LPU83 strain, a member of the low-genetic diversity Oregon-like Rhizobium sp. group.</title>
        <authorList>
            <person name="Wibberg D."/>
            <person name="Puehler A."/>
            <person name="Schlueter A."/>
        </authorList>
    </citation>
    <scope>NUCLEOTIDE SEQUENCE [LARGE SCALE GENOMIC DNA]</scope>
    <source>
        <strain evidence="1">LPU83</strain>
        <plasmid evidence="1">pLPU83d</plasmid>
    </source>
</reference>
<protein>
    <submittedName>
        <fullName evidence="1">Uncharacterized protein</fullName>
    </submittedName>
</protein>
<keyword evidence="1" id="KW-0614">Plasmid</keyword>
<dbReference type="KEGG" id="rhl:LPU83_pLPU83d_0329"/>
<dbReference type="AlphaFoldDB" id="W6RNB7"/>
<sequence length="67" mass="7590">MFVVSIFHEGHERNLVATGIRMQDSLVVVQAGGRRHVFPSANLIEIMMIEEDVEDDHFITSPNLLIN</sequence>
<gene>
    <name evidence="1" type="ORF">LPU83_pLPU83d_0329</name>
</gene>
<dbReference type="PATRIC" id="fig|348824.6.peg.5942"/>
<evidence type="ECO:0000313" key="1">
    <source>
        <dbReference type="EMBL" id="CDM61700.1"/>
    </source>
</evidence>
<geneLocation type="plasmid" evidence="1 2">
    <name>pLPU83d</name>
</geneLocation>
<dbReference type="RefSeq" id="WP_024318617.1">
    <property type="nucleotide sequence ID" value="NZ_ATTO01000101.1"/>
</dbReference>
<name>W6RNB7_9HYPH</name>
<proteinExistence type="predicted"/>